<evidence type="ECO:0000259" key="3">
    <source>
        <dbReference type="Pfam" id="PF10531"/>
    </source>
</evidence>
<proteinExistence type="predicted"/>
<dbReference type="Pfam" id="PF10531">
    <property type="entry name" value="SLBB"/>
    <property type="match status" value="1"/>
</dbReference>
<accession>A0A3B1B998</accession>
<evidence type="ECO:0000259" key="2">
    <source>
        <dbReference type="Pfam" id="PF02563"/>
    </source>
</evidence>
<sequence>MSMSFKKLIIIALTICAISSVTAEETSVTSTLDYNDVTPISHNDVSPAYLIGAGDVLQISVWKEEGLQQDVLVRPDGGIDFPLVGELQAGGKTTEALQKEIVKKIQRFIPDAVVTVSVTQIYNNTIYVLGKVARPGQYVAKHYMDITQALALAGGLTPYAATSSIKVLRRNGVTQTVFKFNYGDIEDGENLEQNIVLKNGDVVIVP</sequence>
<evidence type="ECO:0000256" key="1">
    <source>
        <dbReference type="ARBA" id="ARBA00022729"/>
    </source>
</evidence>
<dbReference type="Gene3D" id="3.10.560.10">
    <property type="entry name" value="Outer membrane lipoprotein wza domain like"/>
    <property type="match status" value="1"/>
</dbReference>
<dbReference type="AlphaFoldDB" id="A0A3B1B998"/>
<gene>
    <name evidence="4" type="ORF">MNBD_GAMMA25-800</name>
</gene>
<feature type="domain" description="Soluble ligand binding" evidence="3">
    <location>
        <begin position="126"/>
        <end position="175"/>
    </location>
</feature>
<dbReference type="Pfam" id="PF02563">
    <property type="entry name" value="Poly_export"/>
    <property type="match status" value="1"/>
</dbReference>
<evidence type="ECO:0000313" key="4">
    <source>
        <dbReference type="EMBL" id="VAX08523.1"/>
    </source>
</evidence>
<name>A0A3B1B998_9ZZZZ</name>
<dbReference type="EMBL" id="UOFY01000028">
    <property type="protein sequence ID" value="VAX08523.1"/>
    <property type="molecule type" value="Genomic_DNA"/>
</dbReference>
<dbReference type="PANTHER" id="PTHR33619">
    <property type="entry name" value="POLYSACCHARIDE EXPORT PROTEIN GFCE-RELATED"/>
    <property type="match status" value="1"/>
</dbReference>
<reference evidence="4" key="1">
    <citation type="submission" date="2018-06" db="EMBL/GenBank/DDBJ databases">
        <authorList>
            <person name="Zhirakovskaya E."/>
        </authorList>
    </citation>
    <scope>NUCLEOTIDE SEQUENCE</scope>
</reference>
<feature type="domain" description="Polysaccharide export protein N-terminal" evidence="2">
    <location>
        <begin position="45"/>
        <end position="119"/>
    </location>
</feature>
<dbReference type="InterPro" id="IPR019554">
    <property type="entry name" value="Soluble_ligand-bd"/>
</dbReference>
<dbReference type="InterPro" id="IPR049712">
    <property type="entry name" value="Poly_export"/>
</dbReference>
<organism evidence="4">
    <name type="scientific">hydrothermal vent metagenome</name>
    <dbReference type="NCBI Taxonomy" id="652676"/>
    <lineage>
        <taxon>unclassified sequences</taxon>
        <taxon>metagenomes</taxon>
        <taxon>ecological metagenomes</taxon>
    </lineage>
</organism>
<keyword evidence="1" id="KW-0732">Signal</keyword>
<dbReference type="PANTHER" id="PTHR33619:SF3">
    <property type="entry name" value="POLYSACCHARIDE EXPORT PROTEIN GFCE-RELATED"/>
    <property type="match status" value="1"/>
</dbReference>
<dbReference type="Gene3D" id="3.30.1950.10">
    <property type="entry name" value="wza like domain"/>
    <property type="match status" value="1"/>
</dbReference>
<dbReference type="InterPro" id="IPR003715">
    <property type="entry name" value="Poly_export_N"/>
</dbReference>
<protein>
    <submittedName>
        <fullName evidence="4">Uncharacterized protein</fullName>
    </submittedName>
</protein>
<dbReference type="GO" id="GO:0015159">
    <property type="term" value="F:polysaccharide transmembrane transporter activity"/>
    <property type="evidence" value="ECO:0007669"/>
    <property type="project" value="InterPro"/>
</dbReference>